<dbReference type="Proteomes" id="UP000001396">
    <property type="component" value="Unassembled WGS sequence"/>
</dbReference>
<evidence type="ECO:0000256" key="5">
    <source>
        <dbReference type="ARBA" id="ARBA00022801"/>
    </source>
</evidence>
<evidence type="ECO:0000256" key="1">
    <source>
        <dbReference type="ARBA" id="ARBA00000707"/>
    </source>
</evidence>
<dbReference type="InterPro" id="IPR051346">
    <property type="entry name" value="OTU_Deubiquitinase"/>
</dbReference>
<evidence type="ECO:0000313" key="9">
    <source>
        <dbReference type="Proteomes" id="UP000001396"/>
    </source>
</evidence>
<name>D3BPQ2_HETP5</name>
<dbReference type="AlphaFoldDB" id="D3BPQ2"/>
<evidence type="ECO:0000256" key="4">
    <source>
        <dbReference type="ARBA" id="ARBA00022786"/>
    </source>
</evidence>
<dbReference type="Pfam" id="PF12359">
    <property type="entry name" value="DUF3645"/>
    <property type="match status" value="1"/>
</dbReference>
<dbReference type="OMA" id="WIRIDEN"/>
<keyword evidence="3" id="KW-0645">Protease</keyword>
<dbReference type="EMBL" id="ADBJ01000045">
    <property type="protein sequence ID" value="EFA76614.1"/>
    <property type="molecule type" value="Genomic_DNA"/>
</dbReference>
<evidence type="ECO:0000259" key="7">
    <source>
        <dbReference type="Pfam" id="PF12359"/>
    </source>
</evidence>
<keyword evidence="5" id="KW-0378">Hydrolase</keyword>
<dbReference type="EC" id="3.4.19.12" evidence="2"/>
<sequence length="809" mass="94542">MDDDSDDPKTIFESDEYKSKYTVIRGLIKYRVLLYCLSKTWSRDYGSRSNTNPIIKMNGMRKSINGGFYTLLAVPYLALDTPSPTSFFSHPDVTIILTLLTYYYQGLSYSQFRDALIRLVSTCNQQKKNDIYRSWIRIDENIPFEFHSLQSIVLSNDRIVNQLYQYFKYNIKVINFWLNELVFPFETKQHPEKLYSSAWDIVSGTHTVGFSGTNDTSILYPLSIKQEDLPSLLYTNTEVFNYILNQEDNQVHFIPQNCSILDRVTKTDTFARVFIDSGALMIGMTNFQVAKSFLEKTDPNDKKLLFHQSPYANRLDRVIVYLDDYHTRGVNIKFEKETHAIVTVGPRMTKDKFIQACMRMRKLGFGQTVSFMVSEHLGVGTNVLDLFKWVIKNTIRVNEKQLMRWMVHGCHFYRTHYALKLHDLEGLKLNLLQFSSLSENNSLIDMYQPQFVQQDIKVVAHKLMLTKTRAFKSNIDGIVELTSDVCTQLNRDHKQSIQDLEKRIKDIGDNITIFASADHDGEDERENDFEEEKEDVQIQETVVPAEPKTSQKLLNLISSREQVKRIFYHPTLILEYENLIKCEKYCILPIESIYYKTPIWKLLTKDNTLTKIFDNRIWVTSDFVYSQTSVKNPMDYNRLFNYVLILWDEKRIIVLSQNDANAAYICIQELWKSDDSIIRASLHQTRAHTVPNQREYLQSVHTKLPDDADFDSIHELIVQLNIINGSKCFNDNLQDTCKFLGIRQRIESNEDTMDTDENEDEVDRDGFIKSQKARFNGKPFQFLELNYKLNRVFDFFGSDIAKVLPKINK</sequence>
<reference evidence="8 9" key="1">
    <citation type="journal article" date="2011" name="Genome Res.">
        <title>Phylogeny-wide analysis of social amoeba genomes highlights ancient origins for complex intercellular communication.</title>
        <authorList>
            <person name="Heidel A.J."/>
            <person name="Lawal H.M."/>
            <person name="Felder M."/>
            <person name="Schilde C."/>
            <person name="Helps N.R."/>
            <person name="Tunggal B."/>
            <person name="Rivero F."/>
            <person name="John U."/>
            <person name="Schleicher M."/>
            <person name="Eichinger L."/>
            <person name="Platzer M."/>
            <person name="Noegel A.A."/>
            <person name="Schaap P."/>
            <person name="Gloeckner G."/>
        </authorList>
    </citation>
    <scope>NUCLEOTIDE SEQUENCE [LARGE SCALE GENOMIC DNA]</scope>
    <source>
        <strain evidence="9">ATCC 26659 / Pp 5 / PN500</strain>
    </source>
</reference>
<evidence type="ECO:0000256" key="2">
    <source>
        <dbReference type="ARBA" id="ARBA00012759"/>
    </source>
</evidence>
<comment type="caution">
    <text evidence="8">The sequence shown here is derived from an EMBL/GenBank/DDBJ whole genome shotgun (WGS) entry which is preliminary data.</text>
</comment>
<dbReference type="GO" id="GO:0006508">
    <property type="term" value="P:proteolysis"/>
    <property type="evidence" value="ECO:0007669"/>
    <property type="project" value="UniProtKB-KW"/>
</dbReference>
<dbReference type="InterPro" id="IPR022105">
    <property type="entry name" value="DUF3645"/>
</dbReference>
<keyword evidence="9" id="KW-1185">Reference proteome</keyword>
<gene>
    <name evidence="8" type="ORF">PPL_09919</name>
</gene>
<comment type="catalytic activity">
    <reaction evidence="1">
        <text>Thiol-dependent hydrolysis of ester, thioester, amide, peptide and isopeptide bonds formed by the C-terminal Gly of ubiquitin (a 76-residue protein attached to proteins as an intracellular targeting signal).</text>
        <dbReference type="EC" id="3.4.19.12"/>
    </reaction>
</comment>
<evidence type="ECO:0000256" key="6">
    <source>
        <dbReference type="ARBA" id="ARBA00022807"/>
    </source>
</evidence>
<dbReference type="GO" id="GO:0004843">
    <property type="term" value="F:cysteine-type deubiquitinase activity"/>
    <property type="evidence" value="ECO:0007669"/>
    <property type="project" value="UniProtKB-EC"/>
</dbReference>
<protein>
    <recommendedName>
        <fullName evidence="2">ubiquitinyl hydrolase 1</fullName>
        <ecNumber evidence="2">3.4.19.12</ecNumber>
    </recommendedName>
</protein>
<dbReference type="RefSeq" id="XP_020428746.1">
    <property type="nucleotide sequence ID" value="XM_020580706.1"/>
</dbReference>
<dbReference type="PANTHER" id="PTHR13367">
    <property type="entry name" value="UBIQUITIN THIOESTERASE"/>
    <property type="match status" value="1"/>
</dbReference>
<feature type="domain" description="DUF3645" evidence="7">
    <location>
        <begin position="70"/>
        <end position="98"/>
    </location>
</feature>
<dbReference type="GeneID" id="31365391"/>
<keyword evidence="4" id="KW-0833">Ubl conjugation pathway</keyword>
<evidence type="ECO:0000256" key="3">
    <source>
        <dbReference type="ARBA" id="ARBA00022670"/>
    </source>
</evidence>
<accession>D3BPQ2</accession>
<organism evidence="8 9">
    <name type="scientific">Heterostelium pallidum (strain ATCC 26659 / Pp 5 / PN500)</name>
    <name type="common">Cellular slime mold</name>
    <name type="synonym">Polysphondylium pallidum</name>
    <dbReference type="NCBI Taxonomy" id="670386"/>
    <lineage>
        <taxon>Eukaryota</taxon>
        <taxon>Amoebozoa</taxon>
        <taxon>Evosea</taxon>
        <taxon>Eumycetozoa</taxon>
        <taxon>Dictyostelia</taxon>
        <taxon>Acytosteliales</taxon>
        <taxon>Acytosteliaceae</taxon>
        <taxon>Heterostelium</taxon>
    </lineage>
</organism>
<evidence type="ECO:0000313" key="8">
    <source>
        <dbReference type="EMBL" id="EFA76614.1"/>
    </source>
</evidence>
<proteinExistence type="predicted"/>
<dbReference type="PANTHER" id="PTHR13367:SF33">
    <property type="entry name" value="P-LOOP CONTAINING NUCLEOSIDE TRIPHOSPHATE HYDROLASE PROTEIN"/>
    <property type="match status" value="1"/>
</dbReference>
<keyword evidence="6" id="KW-0788">Thiol protease</keyword>
<dbReference type="InParanoid" id="D3BPQ2"/>